<comment type="caution">
    <text evidence="1">The sequence shown here is derived from an EMBL/GenBank/DDBJ whole genome shotgun (WGS) entry which is preliminary data.</text>
</comment>
<proteinExistence type="predicted"/>
<dbReference type="EMBL" id="JARIHO010000006">
    <property type="protein sequence ID" value="KAJ7359661.1"/>
    <property type="molecule type" value="Genomic_DNA"/>
</dbReference>
<organism evidence="1 2">
    <name type="scientific">Mycena albidolilacea</name>
    <dbReference type="NCBI Taxonomy" id="1033008"/>
    <lineage>
        <taxon>Eukaryota</taxon>
        <taxon>Fungi</taxon>
        <taxon>Dikarya</taxon>
        <taxon>Basidiomycota</taxon>
        <taxon>Agaricomycotina</taxon>
        <taxon>Agaricomycetes</taxon>
        <taxon>Agaricomycetidae</taxon>
        <taxon>Agaricales</taxon>
        <taxon>Marasmiineae</taxon>
        <taxon>Mycenaceae</taxon>
        <taxon>Mycena</taxon>
    </lineage>
</organism>
<evidence type="ECO:0000313" key="2">
    <source>
        <dbReference type="Proteomes" id="UP001218218"/>
    </source>
</evidence>
<dbReference type="Proteomes" id="UP001218218">
    <property type="component" value="Unassembled WGS sequence"/>
</dbReference>
<dbReference type="AlphaFoldDB" id="A0AAD7AIQ0"/>
<keyword evidence="2" id="KW-1185">Reference proteome</keyword>
<gene>
    <name evidence="1" type="ORF">DFH08DRAFT_734472</name>
</gene>
<reference evidence="1" key="1">
    <citation type="submission" date="2023-03" db="EMBL/GenBank/DDBJ databases">
        <title>Massive genome expansion in bonnet fungi (Mycena s.s.) driven by repeated elements and novel gene families across ecological guilds.</title>
        <authorList>
            <consortium name="Lawrence Berkeley National Laboratory"/>
            <person name="Harder C.B."/>
            <person name="Miyauchi S."/>
            <person name="Viragh M."/>
            <person name="Kuo A."/>
            <person name="Thoen E."/>
            <person name="Andreopoulos B."/>
            <person name="Lu D."/>
            <person name="Skrede I."/>
            <person name="Drula E."/>
            <person name="Henrissat B."/>
            <person name="Morin E."/>
            <person name="Kohler A."/>
            <person name="Barry K."/>
            <person name="LaButti K."/>
            <person name="Morin E."/>
            <person name="Salamov A."/>
            <person name="Lipzen A."/>
            <person name="Mereny Z."/>
            <person name="Hegedus B."/>
            <person name="Baldrian P."/>
            <person name="Stursova M."/>
            <person name="Weitz H."/>
            <person name="Taylor A."/>
            <person name="Grigoriev I.V."/>
            <person name="Nagy L.G."/>
            <person name="Martin F."/>
            <person name="Kauserud H."/>
        </authorList>
    </citation>
    <scope>NUCLEOTIDE SEQUENCE</scope>
    <source>
        <strain evidence="1">CBHHK002</strain>
    </source>
</reference>
<accession>A0AAD7AIQ0</accession>
<sequence length="487" mass="54566">MPSRLWSLFGSPGDDTPPPTDMRCIPCSGLDVSVRDLVLTTGLIINARLDAKKLEQSLTTLVERKFPRAGARLALRNGLYEFQVPRTFDSTTKPIAFTVEDFAEPYRSAARPEIPTDRIRGFTSQPVVCPMPPEEYFRSKTCPTSLEGFLVPNMPLTHAHVAVFDDITFIGITSAHITFDALGTATLLRAWTRLLGGEDVEAIPGMEWDATPFKFFERPSALTHQRGWFDLGLLGQFLFIVLFILRLVRDPKEESRLVRVPKAFLEDTKTEIMEDLKRQSSVEWVGSSDILLAWWFKRIYSLRKPGDTTPIHIHLPINLREKRIFPGGCTMGTPYIHNSVSAIAIPPISVAAWQAESIGELALRFRRAILAYNADLPAIAADVQFRCANPLLEHFPCSPRGEFSFQTNWRSANLGELDFSGARAHEPGEKGKTRVVLAVGYALSSKKNPMRGAGGMFMEDEDAVWMFQIKGTKEWEGIHRSGRIAFV</sequence>
<evidence type="ECO:0000313" key="1">
    <source>
        <dbReference type="EMBL" id="KAJ7359661.1"/>
    </source>
</evidence>
<name>A0AAD7AIQ0_9AGAR</name>
<dbReference type="Gene3D" id="3.30.559.10">
    <property type="entry name" value="Chloramphenicol acetyltransferase-like domain"/>
    <property type="match status" value="2"/>
</dbReference>
<protein>
    <submittedName>
        <fullName evidence="1">Uncharacterized protein</fullName>
    </submittedName>
</protein>
<dbReference type="InterPro" id="IPR023213">
    <property type="entry name" value="CAT-like_dom_sf"/>
</dbReference>